<dbReference type="EMBL" id="LNXU01000045">
    <property type="protein sequence ID" value="KTC69702.1"/>
    <property type="molecule type" value="Genomic_DNA"/>
</dbReference>
<proteinExistence type="predicted"/>
<dbReference type="AlphaFoldDB" id="A0A0W0RF15"/>
<dbReference type="PATRIC" id="fig|447.4.peg.3439"/>
<evidence type="ECO:0000313" key="1">
    <source>
        <dbReference type="EMBL" id="KTC69702.1"/>
    </source>
</evidence>
<sequence length="410" mass="46846">MKPDVKLIIDALNAVINEIEDFGYYRDHIEFLENENRLLIFSKIEGGNVDASRANKYRLRDIFFKKYLGVAVENIEGEFAFKISIDELRKLKSITHKIDTLQNPPAKKETPQNFEIRIRTRHDLQTLVEIVTPSQKVLSTFGGEIHFIRLNRPHDMIPKGRSFITKAIDEEISANTNAVLAELNTQHGLDNTLFINFTGHEAPVASALYMNGIDCIWQLSIMNDQTSQTRIMEQLQDALPRDELLSQSPTSHDSSLGLIIEPNHGFTAVDATKLPTLKQLKEFGIKQVVVLTEKNYNQGKCIYPLDDNYFRCEMAFYRWLQSLSPNFSLMVIGVSNFEQNIEENCQTIENALQKKDTVSTSIYKFPNFCTLFKNVQQYGAHVSPFSFNGVRIMAKKDDTESTMEESNSLN</sequence>
<dbReference type="RefSeq" id="WP_058460757.1">
    <property type="nucleotide sequence ID" value="NZ_CAAAIY010000007.1"/>
</dbReference>
<keyword evidence="2" id="KW-1185">Reference proteome</keyword>
<protein>
    <submittedName>
        <fullName evidence="1">Uncharacterized protein</fullName>
    </submittedName>
</protein>
<organism evidence="1 2">
    <name type="scientific">Legionella bozemanae</name>
    <name type="common">Fluoribacter bozemanae</name>
    <dbReference type="NCBI Taxonomy" id="447"/>
    <lineage>
        <taxon>Bacteria</taxon>
        <taxon>Pseudomonadati</taxon>
        <taxon>Pseudomonadota</taxon>
        <taxon>Gammaproteobacteria</taxon>
        <taxon>Legionellales</taxon>
        <taxon>Legionellaceae</taxon>
        <taxon>Legionella</taxon>
    </lineage>
</organism>
<name>A0A0W0RF15_LEGBO</name>
<comment type="caution">
    <text evidence="1">The sequence shown here is derived from an EMBL/GenBank/DDBJ whole genome shotgun (WGS) entry which is preliminary data.</text>
</comment>
<accession>A0A0W0RF15</accession>
<dbReference type="OrthoDB" id="5657169at2"/>
<dbReference type="Proteomes" id="UP000054695">
    <property type="component" value="Unassembled WGS sequence"/>
</dbReference>
<evidence type="ECO:0000313" key="2">
    <source>
        <dbReference type="Proteomes" id="UP000054695"/>
    </source>
</evidence>
<gene>
    <name evidence="1" type="ORF">Lboz_3218</name>
</gene>
<reference evidence="1 2" key="1">
    <citation type="submission" date="2015-11" db="EMBL/GenBank/DDBJ databases">
        <title>Genomic analysis of 38 Legionella species identifies large and diverse effector repertoires.</title>
        <authorList>
            <person name="Burstein D."/>
            <person name="Amaro F."/>
            <person name="Zusman T."/>
            <person name="Lifshitz Z."/>
            <person name="Cohen O."/>
            <person name="Gilbert J.A."/>
            <person name="Pupko T."/>
            <person name="Shuman H.A."/>
            <person name="Segal G."/>
        </authorList>
    </citation>
    <scope>NUCLEOTIDE SEQUENCE [LARGE SCALE GENOMIC DNA]</scope>
    <source>
        <strain evidence="1 2">WIGA</strain>
    </source>
</reference>